<organism evidence="2 3">
    <name type="scientific">Gossypium davidsonii</name>
    <name type="common">Davidson's cotton</name>
    <name type="synonym">Gossypium klotzschianum subsp. davidsonii</name>
    <dbReference type="NCBI Taxonomy" id="34287"/>
    <lineage>
        <taxon>Eukaryota</taxon>
        <taxon>Viridiplantae</taxon>
        <taxon>Streptophyta</taxon>
        <taxon>Embryophyta</taxon>
        <taxon>Tracheophyta</taxon>
        <taxon>Spermatophyta</taxon>
        <taxon>Magnoliopsida</taxon>
        <taxon>eudicotyledons</taxon>
        <taxon>Gunneridae</taxon>
        <taxon>Pentapetalae</taxon>
        <taxon>rosids</taxon>
        <taxon>malvids</taxon>
        <taxon>Malvales</taxon>
        <taxon>Malvaceae</taxon>
        <taxon>Malvoideae</taxon>
        <taxon>Gossypium</taxon>
    </lineage>
</organism>
<dbReference type="Proteomes" id="UP000593561">
    <property type="component" value="Unassembled WGS sequence"/>
</dbReference>
<gene>
    <name evidence="2" type="ORF">Godav_020691</name>
</gene>
<protein>
    <recommendedName>
        <fullName evidence="1">Retrotransposon gag domain-containing protein</fullName>
    </recommendedName>
</protein>
<dbReference type="InterPro" id="IPR005162">
    <property type="entry name" value="Retrotrans_gag_dom"/>
</dbReference>
<evidence type="ECO:0000313" key="3">
    <source>
        <dbReference type="Proteomes" id="UP000593561"/>
    </source>
</evidence>
<reference evidence="2 3" key="1">
    <citation type="journal article" date="2019" name="Genome Biol. Evol.">
        <title>Insights into the evolution of the New World diploid cottons (Gossypium, subgenus Houzingenia) based on genome sequencing.</title>
        <authorList>
            <person name="Grover C.E."/>
            <person name="Arick M.A. 2nd"/>
            <person name="Thrash A."/>
            <person name="Conover J.L."/>
            <person name="Sanders W.S."/>
            <person name="Peterson D.G."/>
            <person name="Frelichowski J.E."/>
            <person name="Scheffler J.A."/>
            <person name="Scheffler B.E."/>
            <person name="Wendel J.F."/>
        </authorList>
    </citation>
    <scope>NUCLEOTIDE SEQUENCE [LARGE SCALE GENOMIC DNA]</scope>
    <source>
        <strain evidence="2">27</strain>
        <tissue evidence="2">Leaf</tissue>
    </source>
</reference>
<evidence type="ECO:0000259" key="1">
    <source>
        <dbReference type="Pfam" id="PF03732"/>
    </source>
</evidence>
<feature type="domain" description="Retrotransposon gag" evidence="1">
    <location>
        <begin position="94"/>
        <end position="148"/>
    </location>
</feature>
<proteinExistence type="predicted"/>
<keyword evidence="3" id="KW-1185">Reference proteome</keyword>
<dbReference type="AlphaFoldDB" id="A0A7J8R428"/>
<comment type="caution">
    <text evidence="2">The sequence shown here is derived from an EMBL/GenBank/DDBJ whole genome shotgun (WGS) entry which is preliminary data.</text>
</comment>
<feature type="non-terminal residue" evidence="2">
    <location>
        <position position="1"/>
    </location>
</feature>
<accession>A0A7J8R428</accession>
<name>A0A7J8R428_GOSDV</name>
<evidence type="ECO:0000313" key="2">
    <source>
        <dbReference type="EMBL" id="MBA0608475.1"/>
    </source>
</evidence>
<sequence>MSLVSTMDKVNELFNSHKDKVSKRNDAFEAMVMASKEETIATMIVLSTRIEELEVELTFYRAAVGEGVSSAALSYKDRMENYFRAKGIVDDAVKFYPEFTKKEAGAKLQGITRGGTVGEYVREFKELMLQVSDVTKKEALLTFQNGLKFPYILKKCLKKFVLKEKPVGKALGLGLSERHLKAKEAKSEKKPVECFLCY</sequence>
<dbReference type="Pfam" id="PF03732">
    <property type="entry name" value="Retrotrans_gag"/>
    <property type="match status" value="1"/>
</dbReference>
<dbReference type="EMBL" id="JABFAC010000003">
    <property type="protein sequence ID" value="MBA0608475.1"/>
    <property type="molecule type" value="Genomic_DNA"/>
</dbReference>